<evidence type="ECO:0000256" key="2">
    <source>
        <dbReference type="ARBA" id="ARBA00009549"/>
    </source>
</evidence>
<dbReference type="InterPro" id="IPR034085">
    <property type="entry name" value="TOG"/>
</dbReference>
<dbReference type="GO" id="GO:0005881">
    <property type="term" value="C:cytoplasmic microtubule"/>
    <property type="evidence" value="ECO:0007669"/>
    <property type="project" value="TreeGrafter"/>
</dbReference>
<dbReference type="PANTHER" id="PTHR21567">
    <property type="entry name" value="CLASP"/>
    <property type="match status" value="1"/>
</dbReference>
<evidence type="ECO:0000256" key="6">
    <source>
        <dbReference type="SAM" id="MobiDB-lite"/>
    </source>
</evidence>
<dbReference type="SMART" id="SM01349">
    <property type="entry name" value="TOG"/>
    <property type="match status" value="2"/>
</dbReference>
<evidence type="ECO:0000313" key="8">
    <source>
        <dbReference type="EMBL" id="TPX74637.1"/>
    </source>
</evidence>
<dbReference type="Gene3D" id="1.25.10.10">
    <property type="entry name" value="Leucine-rich Repeat Variant"/>
    <property type="match status" value="2"/>
</dbReference>
<dbReference type="GO" id="GO:0051301">
    <property type="term" value="P:cell division"/>
    <property type="evidence" value="ECO:0007669"/>
    <property type="project" value="UniProtKB-KW"/>
</dbReference>
<dbReference type="EMBL" id="QEAP01000116">
    <property type="protein sequence ID" value="TPX74637.1"/>
    <property type="molecule type" value="Genomic_DNA"/>
</dbReference>
<comment type="similarity">
    <text evidence="2">Belongs to the CLASP family.</text>
</comment>
<dbReference type="InterPro" id="IPR011989">
    <property type="entry name" value="ARM-like"/>
</dbReference>
<name>A0A507FHU1_9FUNG</name>
<dbReference type="Proteomes" id="UP000320333">
    <property type="component" value="Unassembled WGS sequence"/>
</dbReference>
<feature type="compositionally biased region" description="Basic and acidic residues" evidence="6">
    <location>
        <begin position="423"/>
        <end position="433"/>
    </location>
</feature>
<dbReference type="GO" id="GO:0090307">
    <property type="term" value="P:mitotic spindle assembly"/>
    <property type="evidence" value="ECO:0007669"/>
    <property type="project" value="TreeGrafter"/>
</dbReference>
<evidence type="ECO:0000256" key="5">
    <source>
        <dbReference type="ARBA" id="ARBA00022776"/>
    </source>
</evidence>
<evidence type="ECO:0000256" key="1">
    <source>
        <dbReference type="ARBA" id="ARBA00004186"/>
    </source>
</evidence>
<feature type="compositionally biased region" description="Low complexity" evidence="6">
    <location>
        <begin position="259"/>
        <end position="268"/>
    </location>
</feature>
<dbReference type="GO" id="GO:1990023">
    <property type="term" value="C:mitotic spindle midzone"/>
    <property type="evidence" value="ECO:0007669"/>
    <property type="project" value="TreeGrafter"/>
</dbReference>
<keyword evidence="4" id="KW-0493">Microtubule</keyword>
<dbReference type="STRING" id="246404.A0A507FHU1"/>
<keyword evidence="5" id="KW-0131">Cell cycle</keyword>
<feature type="compositionally biased region" description="Low complexity" evidence="6">
    <location>
        <begin position="439"/>
        <end position="461"/>
    </location>
</feature>
<reference evidence="8 9" key="1">
    <citation type="journal article" date="2019" name="Sci. Rep.">
        <title>Comparative genomics of chytrid fungi reveal insights into the obligate biotrophic and pathogenic lifestyle of Synchytrium endobioticum.</title>
        <authorList>
            <person name="van de Vossenberg B.T.L.H."/>
            <person name="Warris S."/>
            <person name="Nguyen H.D.T."/>
            <person name="van Gent-Pelzer M.P.E."/>
            <person name="Joly D.L."/>
            <person name="van de Geest H.C."/>
            <person name="Bonants P.J.M."/>
            <person name="Smith D.S."/>
            <person name="Levesque C.A."/>
            <person name="van der Lee T.A.J."/>
        </authorList>
    </citation>
    <scope>NUCLEOTIDE SEQUENCE [LARGE SCALE GENOMIC DNA]</scope>
    <source>
        <strain evidence="8 9">CBS 675.73</strain>
    </source>
</reference>
<comment type="caution">
    <text evidence="8">The sequence shown here is derived from an EMBL/GenBank/DDBJ whole genome shotgun (WGS) entry which is preliminary data.</text>
</comment>
<keyword evidence="5" id="KW-0498">Mitosis</keyword>
<organism evidence="8 9">
    <name type="scientific">Chytriomyces confervae</name>
    <dbReference type="NCBI Taxonomy" id="246404"/>
    <lineage>
        <taxon>Eukaryota</taxon>
        <taxon>Fungi</taxon>
        <taxon>Fungi incertae sedis</taxon>
        <taxon>Chytridiomycota</taxon>
        <taxon>Chytridiomycota incertae sedis</taxon>
        <taxon>Chytridiomycetes</taxon>
        <taxon>Chytridiales</taxon>
        <taxon>Chytriomycetaceae</taxon>
        <taxon>Chytriomyces</taxon>
    </lineage>
</organism>
<dbReference type="GO" id="GO:0005815">
    <property type="term" value="C:microtubule organizing center"/>
    <property type="evidence" value="ECO:0007669"/>
    <property type="project" value="TreeGrafter"/>
</dbReference>
<keyword evidence="9" id="KW-1185">Reference proteome</keyword>
<sequence length="1270" mass="136678">MAPASQVVELDMGGVESEVDKVASVFAVKESEETWVPMDDALTRLAAVTRGSAHHLGFVACVRRLKQPLLDALNTDRTRLARTALLLCEVLSVSLQEKFDGLADFLLPALLRLSTRANKVIVTCATSALKTIIDNSGVPSILPMLAEHICLPSPSKSLRICAAECLNRVLESTSASAKIDKYAEAIENAIKSGTVDSTPEVRALIRTAFESYRQVFPSRLDRFVASLPDVAAKYLKISKSGTAPNPSILNRKAPPRPRAPTASSTASSNIVRPPQPASRASTVTPDSYSRSMNLADEDETRSLESETPSFTFEGEDARQLHQSLKHQSVRDASKQQSVRLPENAAAAIALAGARRLLVAQSSRDAGPVLPQSNHLAEHLGGAQRILKEGKPAIAVAEKGATAVHTLSKALRVPAVVAAPSAESAHRVAPEEHVSVPLRSATATSSTSAGASAAPPTASLTANQKDTKVAKKAALPVAAKATAKSRKQDPIDLTDTSTKLKSSDWSVRFKVLEAISAHMSEASAAAVPASLASDMRLKSSKYCSILLLGLNDNNHKCATVSMQGLVALFDGSFAALEMVEVVVPRLAALVYYQPTKTKAPLLELGQRLIVNLADRFGIDMCAIACIHALNHPEFVKVVKVRGGCMAMLAELSEAEWRVVLVKPTNMKLYMTRILSQISDADATIQKSLKVCLSALHSSSSDAFWSCWAAVKPAEKKAVNTLFHSADISYSGKELEAAKKGISASSISSMSRESSSSQLLSPFKMGTPSRSDPFSAPVKSDSLPNFSENEFDDESHATGMESAACGESPRGLDMHEKSEFGQNTAQGIMGPVRDELFINTELQNEAEHDDMMHERTVKTPTNQPIVQSPLLTPTIARSVSSYGTSSDRIGVSATASKAEARSAIPHVTNTVPRFAPLSSKLPTPSPIAGRIPVWSRPQSRQSMSALPDMSRTISYPGDGRTPTESLNHDTPVKRLNNRHGILTSPTLFEDLEMGYTTPPPPPRPASVSGSVLPASYSAAWKAGDHKDHVDRNPCFKSEPLENIETRFQAALQSSMQDLALFVLDRSNAVLVRRELESIVGAVFDEARIQEGNADIGAIKSAILVLKYIIQTFDLKARCTDLVLALLWFENKPLASTEDQLELEFELDSMLAVLKKVYAPKVLLQTAADCLEHPSLTQLSLKPSMCFDLAAYAIESGEHDEADIICWNRVIGFIACGLGSTNMPVRKSAFNCAVALGKRKESLVDALYGEVGAMNGRGREGVIRGMLERRLGR</sequence>
<feature type="region of interest" description="Disordered" evidence="6">
    <location>
        <begin position="419"/>
        <end position="464"/>
    </location>
</feature>
<feature type="compositionally biased region" description="Polar residues" evidence="6">
    <location>
        <begin position="278"/>
        <end position="292"/>
    </location>
</feature>
<dbReference type="GO" id="GO:0008017">
    <property type="term" value="F:microtubule binding"/>
    <property type="evidence" value="ECO:0007669"/>
    <property type="project" value="TreeGrafter"/>
</dbReference>
<evidence type="ECO:0000256" key="4">
    <source>
        <dbReference type="ARBA" id="ARBA00022701"/>
    </source>
</evidence>
<dbReference type="SUPFAM" id="SSF48371">
    <property type="entry name" value="ARM repeat"/>
    <property type="match status" value="1"/>
</dbReference>
<dbReference type="InterPro" id="IPR024395">
    <property type="entry name" value="CLASP_N_dom"/>
</dbReference>
<evidence type="ECO:0000313" key="9">
    <source>
        <dbReference type="Proteomes" id="UP000320333"/>
    </source>
</evidence>
<keyword evidence="3" id="KW-0132">Cell division</keyword>
<feature type="domain" description="TOG" evidence="7">
    <location>
        <begin position="11"/>
        <end position="247"/>
    </location>
</feature>
<dbReference type="AlphaFoldDB" id="A0A507FHU1"/>
<comment type="subcellular location">
    <subcellularLocation>
        <location evidence="1">Cytoplasm</location>
        <location evidence="1">Cytoskeleton</location>
        <location evidence="1">Spindle</location>
    </subcellularLocation>
</comment>
<feature type="region of interest" description="Disordered" evidence="6">
    <location>
        <begin position="243"/>
        <end position="310"/>
    </location>
</feature>
<evidence type="ECO:0000259" key="7">
    <source>
        <dbReference type="SMART" id="SM01349"/>
    </source>
</evidence>
<proteinExistence type="inferred from homology"/>
<feature type="domain" description="TOG" evidence="7">
    <location>
        <begin position="483"/>
        <end position="730"/>
    </location>
</feature>
<dbReference type="OrthoDB" id="46159at2759"/>
<protein>
    <recommendedName>
        <fullName evidence="7">TOG domain-containing protein</fullName>
    </recommendedName>
</protein>
<dbReference type="GO" id="GO:0005876">
    <property type="term" value="C:spindle microtubule"/>
    <property type="evidence" value="ECO:0007669"/>
    <property type="project" value="TreeGrafter"/>
</dbReference>
<dbReference type="InterPro" id="IPR016024">
    <property type="entry name" value="ARM-type_fold"/>
</dbReference>
<gene>
    <name evidence="8" type="ORF">CcCBS67573_g04100</name>
</gene>
<feature type="region of interest" description="Disordered" evidence="6">
    <location>
        <begin position="755"/>
        <end position="794"/>
    </location>
</feature>
<accession>A0A507FHU1</accession>
<dbReference type="Pfam" id="PF12348">
    <property type="entry name" value="CLASP_N"/>
    <property type="match status" value="1"/>
</dbReference>
<evidence type="ECO:0000256" key="3">
    <source>
        <dbReference type="ARBA" id="ARBA00022618"/>
    </source>
</evidence>
<dbReference type="PANTHER" id="PTHR21567:SF9">
    <property type="entry name" value="CLIP-ASSOCIATING PROTEIN"/>
    <property type="match status" value="1"/>
</dbReference>